<feature type="region of interest" description="Disordered" evidence="1">
    <location>
        <begin position="175"/>
        <end position="197"/>
    </location>
</feature>
<keyword evidence="3" id="KW-1185">Reference proteome</keyword>
<gene>
    <name evidence="2" type="ORF">PR048_011587</name>
</gene>
<accession>A0ABQ9HLZ8</accession>
<dbReference type="Proteomes" id="UP001159363">
    <property type="component" value="Chromosome X"/>
</dbReference>
<feature type="region of interest" description="Disordered" evidence="1">
    <location>
        <begin position="548"/>
        <end position="568"/>
    </location>
</feature>
<evidence type="ECO:0000313" key="2">
    <source>
        <dbReference type="EMBL" id="KAJ8885390.1"/>
    </source>
</evidence>
<organism evidence="2 3">
    <name type="scientific">Dryococelus australis</name>
    <dbReference type="NCBI Taxonomy" id="614101"/>
    <lineage>
        <taxon>Eukaryota</taxon>
        <taxon>Metazoa</taxon>
        <taxon>Ecdysozoa</taxon>
        <taxon>Arthropoda</taxon>
        <taxon>Hexapoda</taxon>
        <taxon>Insecta</taxon>
        <taxon>Pterygota</taxon>
        <taxon>Neoptera</taxon>
        <taxon>Polyneoptera</taxon>
        <taxon>Phasmatodea</taxon>
        <taxon>Verophasmatodea</taxon>
        <taxon>Anareolatae</taxon>
        <taxon>Phasmatidae</taxon>
        <taxon>Eurycanthinae</taxon>
        <taxon>Dryococelus</taxon>
    </lineage>
</organism>
<comment type="caution">
    <text evidence="2">The sequence shown here is derived from an EMBL/GenBank/DDBJ whole genome shotgun (WGS) entry which is preliminary data.</text>
</comment>
<evidence type="ECO:0000256" key="1">
    <source>
        <dbReference type="SAM" id="MobiDB-lite"/>
    </source>
</evidence>
<proteinExistence type="predicted"/>
<dbReference type="EMBL" id="JARBHB010000004">
    <property type="protein sequence ID" value="KAJ8885390.1"/>
    <property type="molecule type" value="Genomic_DNA"/>
</dbReference>
<feature type="region of interest" description="Disordered" evidence="1">
    <location>
        <begin position="256"/>
        <end position="278"/>
    </location>
</feature>
<feature type="compositionally biased region" description="Basic and acidic residues" evidence="1">
    <location>
        <begin position="646"/>
        <end position="689"/>
    </location>
</feature>
<reference evidence="2 3" key="1">
    <citation type="submission" date="2023-02" db="EMBL/GenBank/DDBJ databases">
        <title>LHISI_Scaffold_Assembly.</title>
        <authorList>
            <person name="Stuart O.P."/>
            <person name="Cleave R."/>
            <person name="Magrath M.J.L."/>
            <person name="Mikheyev A.S."/>
        </authorList>
    </citation>
    <scope>NUCLEOTIDE SEQUENCE [LARGE SCALE GENOMIC DNA]</scope>
    <source>
        <strain evidence="2">Daus_M_001</strain>
        <tissue evidence="2">Leg muscle</tissue>
    </source>
</reference>
<protein>
    <submittedName>
        <fullName evidence="2">Uncharacterized protein</fullName>
    </submittedName>
</protein>
<evidence type="ECO:0000313" key="3">
    <source>
        <dbReference type="Proteomes" id="UP001159363"/>
    </source>
</evidence>
<sequence>MYLLTATTYTHHQNHSNTFLVEEQARNILPTTAGFLPSTQAFHTTCGGVGQGYSPYHCGLPPIHTSIPHNLWRGRPGIFSLPLGLPLLHSKYSTFKHTHLTYRTPHLFPKCSHNPKSRRLLPRCPKIPDPLLPKNSYITKQNTGQQCHKTAKHSTISQQCLAFQRTALRSGHPLTHKRTLPLNEPSSQAGDILPDRSPRTSIYPARAPYSWSSPPQRPAVHHRLYHIFRHQRFQFINIIRNGPALIEAADIRVLRRTPGGEPRPLSRHESSDNYPVGSIHCREREAGGANGKSLRKPADQRHYPARRVTSCIIPPTCIKPGAVRVAYSPGHGLATTVPFVCILHYEDTTGVAGEASFCQCVEASGCETMPGMFTRAEYEETVFLKGYCNGNGRGTAAEYPRRWIGRGGPAPWPTRSPDLSPTWQQQNYVATARPWPSACTVVQLSLLLRVTRQIERDTRKYVLKIRNFRVGSQETPLIRHTSNHKEEHFQVYCISTSVTTGSLFPGASEIFHIDSLPTAPDYGVAEIIEDVYEANETGEMERRWNEREYPEQNPPASGIVQHDSHKRISGCEPAGDRIRIAVAGGERPSHCATAALNEEYEITRLPAGINGCGKRVILSGIVRHNSHIARRRRRIKIRERRRGKKMGREQIRKVEEQQKREKEEEKQLERYTRSEMDERRTKGTSEKKI</sequence>
<feature type="compositionally biased region" description="Basic residues" evidence="1">
    <location>
        <begin position="635"/>
        <end position="645"/>
    </location>
</feature>
<name>A0ABQ9HLZ8_9NEOP</name>
<feature type="region of interest" description="Disordered" evidence="1">
    <location>
        <begin position="635"/>
        <end position="689"/>
    </location>
</feature>